<accession>A0ABP0Y216</accession>
<evidence type="ECO:0000313" key="1">
    <source>
        <dbReference type="EMBL" id="CAK9314424.1"/>
    </source>
</evidence>
<keyword evidence="2" id="KW-1185">Reference proteome</keyword>
<dbReference type="EMBL" id="OZ021736">
    <property type="protein sequence ID" value="CAK9314424.1"/>
    <property type="molecule type" value="Genomic_DNA"/>
</dbReference>
<gene>
    <name evidence="1" type="ORF">CITCOLO1_LOCUS6176</name>
</gene>
<proteinExistence type="predicted"/>
<protein>
    <submittedName>
        <fullName evidence="1">Uncharacterized protein</fullName>
    </submittedName>
</protein>
<organism evidence="1 2">
    <name type="scientific">Citrullus colocynthis</name>
    <name type="common">colocynth</name>
    <dbReference type="NCBI Taxonomy" id="252529"/>
    <lineage>
        <taxon>Eukaryota</taxon>
        <taxon>Viridiplantae</taxon>
        <taxon>Streptophyta</taxon>
        <taxon>Embryophyta</taxon>
        <taxon>Tracheophyta</taxon>
        <taxon>Spermatophyta</taxon>
        <taxon>Magnoliopsida</taxon>
        <taxon>eudicotyledons</taxon>
        <taxon>Gunneridae</taxon>
        <taxon>Pentapetalae</taxon>
        <taxon>rosids</taxon>
        <taxon>fabids</taxon>
        <taxon>Cucurbitales</taxon>
        <taxon>Cucurbitaceae</taxon>
        <taxon>Benincaseae</taxon>
        <taxon>Citrullus</taxon>
    </lineage>
</organism>
<dbReference type="Proteomes" id="UP001642487">
    <property type="component" value="Chromosome 2"/>
</dbReference>
<sequence>MQSKIGSQGLPLCVSAFTFSNHSLSNEMADHDRRREAMRMKMQRSRNMEEYRLLEVIRAGDLEGFVDEFCETNLICVAKAA</sequence>
<evidence type="ECO:0000313" key="2">
    <source>
        <dbReference type="Proteomes" id="UP001642487"/>
    </source>
</evidence>
<reference evidence="1 2" key="1">
    <citation type="submission" date="2024-03" db="EMBL/GenBank/DDBJ databases">
        <authorList>
            <person name="Gkanogiannis A."/>
            <person name="Becerra Lopez-Lavalle L."/>
        </authorList>
    </citation>
    <scope>NUCLEOTIDE SEQUENCE [LARGE SCALE GENOMIC DNA]</scope>
</reference>
<name>A0ABP0Y216_9ROSI</name>